<dbReference type="Proteomes" id="UP001153076">
    <property type="component" value="Unassembled WGS sequence"/>
</dbReference>
<dbReference type="OrthoDB" id="1854109at2759"/>
<feature type="domain" description="PORR" evidence="2">
    <location>
        <begin position="100"/>
        <end position="416"/>
    </location>
</feature>
<feature type="compositionally biased region" description="Basic and acidic residues" evidence="1">
    <location>
        <begin position="440"/>
        <end position="450"/>
    </location>
</feature>
<keyword evidence="4" id="KW-1185">Reference proteome</keyword>
<proteinExistence type="predicted"/>
<dbReference type="PANTHER" id="PTHR31476:SF5">
    <property type="entry name" value="UBIQUITIN CARBOXYL-TERMINAL HYDROLASE FAMILY PROTEIN"/>
    <property type="match status" value="1"/>
</dbReference>
<protein>
    <recommendedName>
        <fullName evidence="2">PORR domain-containing protein</fullName>
    </recommendedName>
</protein>
<dbReference type="Pfam" id="PF11955">
    <property type="entry name" value="PORR"/>
    <property type="match status" value="1"/>
</dbReference>
<dbReference type="InterPro" id="IPR045040">
    <property type="entry name" value="PORR_fam"/>
</dbReference>
<organism evidence="3 4">
    <name type="scientific">Carnegiea gigantea</name>
    <dbReference type="NCBI Taxonomy" id="171969"/>
    <lineage>
        <taxon>Eukaryota</taxon>
        <taxon>Viridiplantae</taxon>
        <taxon>Streptophyta</taxon>
        <taxon>Embryophyta</taxon>
        <taxon>Tracheophyta</taxon>
        <taxon>Spermatophyta</taxon>
        <taxon>Magnoliopsida</taxon>
        <taxon>eudicotyledons</taxon>
        <taxon>Gunneridae</taxon>
        <taxon>Pentapetalae</taxon>
        <taxon>Caryophyllales</taxon>
        <taxon>Cactineae</taxon>
        <taxon>Cactaceae</taxon>
        <taxon>Cactoideae</taxon>
        <taxon>Echinocereeae</taxon>
        <taxon>Carnegiea</taxon>
    </lineage>
</organism>
<name>A0A9Q1QH94_9CARY</name>
<dbReference type="EMBL" id="JAKOGI010000165">
    <property type="protein sequence ID" value="KAJ8441466.1"/>
    <property type="molecule type" value="Genomic_DNA"/>
</dbReference>
<dbReference type="AlphaFoldDB" id="A0A9Q1QH94"/>
<dbReference type="InterPro" id="IPR021099">
    <property type="entry name" value="PORR_domain"/>
</dbReference>
<sequence>MPDAHMSASFAASLSSSSSSSVLHLAVSGRVRHRFSRVGASQGGLKAFVLHKYKISPTGILFIQVVLIMIIVRFSKNLKTTDRSLYMGSLSRGFSLWSMKKDPDLESALSHNRRWIVNNQIKNIILRYPDQIVPVNFLQKKFKTLDLQGKALNWLNKYPCCFEVFQQNGERYCRLTKRMMFLVEEEESVKEGQEPVFAQRLAKILMMSLNKRLNVVKLDELKRSLGFPDDYLLRIVPKHPDIFRVVNHSGRKSALEVELVSWKPELAISHIEISARKQNIGPCFSCSLPLTWMKSWERFNEFNSTPYISPYADSIALVEGSKENEKRTVALVHELLSLTLWKKMSIIKLGHFKREFALPEKLNVLLLQNPAIFYVSNKYKSYTVLLREGYSGSELVHKDPLVIVKDKFGELMQEGLHEYNQRRHLLNLEKRKKKGILVPRSEKRKDKNAEMSEEEDQVGDQVGLFDPEERKRFYKILFDEDS</sequence>
<evidence type="ECO:0000313" key="3">
    <source>
        <dbReference type="EMBL" id="KAJ8441466.1"/>
    </source>
</evidence>
<evidence type="ECO:0000256" key="1">
    <source>
        <dbReference type="SAM" id="MobiDB-lite"/>
    </source>
</evidence>
<dbReference type="GO" id="GO:0003723">
    <property type="term" value="F:RNA binding"/>
    <property type="evidence" value="ECO:0007669"/>
    <property type="project" value="InterPro"/>
</dbReference>
<evidence type="ECO:0000313" key="4">
    <source>
        <dbReference type="Proteomes" id="UP001153076"/>
    </source>
</evidence>
<comment type="caution">
    <text evidence="3">The sequence shown here is derived from an EMBL/GenBank/DDBJ whole genome shotgun (WGS) entry which is preliminary data.</text>
</comment>
<dbReference type="PANTHER" id="PTHR31476">
    <property type="entry name" value="PROTEIN WHAT'S THIS FACTOR 1 HOMOLOG, CHLOROPLASTIC"/>
    <property type="match status" value="1"/>
</dbReference>
<accession>A0A9Q1QH94</accession>
<evidence type="ECO:0000259" key="2">
    <source>
        <dbReference type="Pfam" id="PF11955"/>
    </source>
</evidence>
<reference evidence="3" key="1">
    <citation type="submission" date="2022-04" db="EMBL/GenBank/DDBJ databases">
        <title>Carnegiea gigantea Genome sequencing and assembly v2.</title>
        <authorList>
            <person name="Copetti D."/>
            <person name="Sanderson M.J."/>
            <person name="Burquez A."/>
            <person name="Wojciechowski M.F."/>
        </authorList>
    </citation>
    <scope>NUCLEOTIDE SEQUENCE</scope>
    <source>
        <strain evidence="3">SGP5-SGP5p</strain>
        <tissue evidence="3">Aerial part</tissue>
    </source>
</reference>
<gene>
    <name evidence="3" type="ORF">Cgig2_008727</name>
</gene>
<feature type="region of interest" description="Disordered" evidence="1">
    <location>
        <begin position="438"/>
        <end position="464"/>
    </location>
</feature>